<proteinExistence type="predicted"/>
<protein>
    <recommendedName>
        <fullName evidence="3">BFD-like [2Fe-2S] binding domain-containing protein</fullName>
    </recommendedName>
</protein>
<keyword evidence="2" id="KW-1185">Reference proteome</keyword>
<organism evidence="1 2">
    <name type="scientific">Algisphaera agarilytica</name>
    <dbReference type="NCBI Taxonomy" id="1385975"/>
    <lineage>
        <taxon>Bacteria</taxon>
        <taxon>Pseudomonadati</taxon>
        <taxon>Planctomycetota</taxon>
        <taxon>Phycisphaerae</taxon>
        <taxon>Phycisphaerales</taxon>
        <taxon>Phycisphaeraceae</taxon>
        <taxon>Algisphaera</taxon>
    </lineage>
</organism>
<evidence type="ECO:0008006" key="3">
    <source>
        <dbReference type="Google" id="ProtNLM"/>
    </source>
</evidence>
<reference evidence="1 2" key="1">
    <citation type="submission" date="2020-08" db="EMBL/GenBank/DDBJ databases">
        <title>Genomic Encyclopedia of Type Strains, Phase IV (KMG-IV): sequencing the most valuable type-strain genomes for metagenomic binning, comparative biology and taxonomic classification.</title>
        <authorList>
            <person name="Goeker M."/>
        </authorList>
    </citation>
    <scope>NUCLEOTIDE SEQUENCE [LARGE SCALE GENOMIC DNA]</scope>
    <source>
        <strain evidence="1 2">DSM 103725</strain>
    </source>
</reference>
<dbReference type="RefSeq" id="WP_184677651.1">
    <property type="nucleotide sequence ID" value="NZ_JACHGY010000001.1"/>
</dbReference>
<dbReference type="Proteomes" id="UP000541810">
    <property type="component" value="Unassembled WGS sequence"/>
</dbReference>
<name>A0A7X0LLM2_9BACT</name>
<evidence type="ECO:0000313" key="2">
    <source>
        <dbReference type="Proteomes" id="UP000541810"/>
    </source>
</evidence>
<comment type="caution">
    <text evidence="1">The sequence shown here is derived from an EMBL/GenBank/DDBJ whole genome shotgun (WGS) entry which is preliminary data.</text>
</comment>
<gene>
    <name evidence="1" type="ORF">HNQ40_001919</name>
</gene>
<dbReference type="EMBL" id="JACHGY010000001">
    <property type="protein sequence ID" value="MBB6430113.1"/>
    <property type="molecule type" value="Genomic_DNA"/>
</dbReference>
<evidence type="ECO:0000313" key="1">
    <source>
        <dbReference type="EMBL" id="MBB6430113.1"/>
    </source>
</evidence>
<accession>A0A7X0LLM2</accession>
<sequence length="84" mass="9188">MKIDRCICTQRTFCDLIDTARAEGLSLPQLVEQTSASACCTMCGPYLRRAYRTGQTTFGYLLSQDDEPYATADDKTAAAPLVQG</sequence>
<dbReference type="AlphaFoldDB" id="A0A7X0LLM2"/>